<sequence>MASVKFQPRGRSKGRVPLSIFAPLRVTDEKPLFKVLPNNAVPQGVGDKDQQIGYWVEQQRWRMRRGDRVDLPSNWHYYFLGTGPHSDLPFRKRTDGVFWVAVDGAKTQPTGLGVRKSSEKPLVPKFKNKLPNNVEIVEPTTPNNSRANSRSRSRGGQSNSRGNSQNRGDKSRNQSRNRSQSNDRGSNSRDDLVAAVKKALEDLGVGAAKPKGKTQSGKNTPKNKSRSGSAQRAEVKDKPEWRRTPSGDESVEVCFGPRGGTRNFGSTEFVAKGVNAPGYAQAASLVPNAAALLFGGNVATKEMADGVEITYTYKMLVPKDDKNLEVFLAQVDAYKLGDPKPQRKVKRSRTPTPKPATEPIYDDVAADPTYANLEWDTTVEDGVEMINEVFDTQN</sequence>
<feature type="compositionally biased region" description="Low complexity" evidence="14">
    <location>
        <begin position="143"/>
        <end position="166"/>
    </location>
</feature>
<feature type="region of interest" description="Disordered" evidence="14">
    <location>
        <begin position="108"/>
        <end position="190"/>
    </location>
</feature>
<comment type="caution">
    <text evidence="11">Lacks conserved residue(s) required for the propagation of feature annotation.</text>
</comment>
<organism evidence="17">
    <name type="scientific">Scotophilus kuhlii coronavirus</name>
    <dbReference type="NCBI Taxonomy" id="1881051"/>
    <lineage>
        <taxon>Viruses</taxon>
        <taxon>Riboviria</taxon>
        <taxon>Orthornavirae</taxon>
        <taxon>Pisuviricota</taxon>
        <taxon>Pisoniviricetes</taxon>
        <taxon>Nidovirales</taxon>
        <taxon>Cornidovirineae</taxon>
        <taxon>Coronaviridae</taxon>
        <taxon>Coronavirinae</taxon>
    </lineage>
</organism>
<keyword evidence="5 11" id="KW-0946">Virion</keyword>
<name>A0A219TUM0_9NIDO</name>
<protein>
    <recommendedName>
        <fullName evidence="11">Nucleoprotein</fullName>
    </recommendedName>
    <alternativeName>
        <fullName evidence="11">Nucleocapsid protein</fullName>
        <shortName evidence="11">NC</shortName>
        <shortName evidence="11">Protein N</shortName>
    </alternativeName>
</protein>
<evidence type="ECO:0000256" key="1">
    <source>
        <dbReference type="ARBA" id="ARBA00004340"/>
    </source>
</evidence>
<comment type="PTM">
    <text evidence="11">Phosphorylated on serine and threonine residues.</text>
</comment>
<dbReference type="HAMAP" id="MF_04095">
    <property type="entry name" value="ALPHA_CORONA_NCAP"/>
    <property type="match status" value="1"/>
</dbReference>
<dbReference type="GO" id="GO:0044172">
    <property type="term" value="C:host cell endoplasmic reticulum-Golgi intermediate compartment"/>
    <property type="evidence" value="ECO:0007669"/>
    <property type="project" value="UniProtKB-SubCell"/>
</dbReference>
<evidence type="ECO:0000256" key="2">
    <source>
        <dbReference type="ARBA" id="ARBA00022553"/>
    </source>
</evidence>
<dbReference type="CDD" id="cd21554">
    <property type="entry name" value="CoV_N-NTD"/>
    <property type="match status" value="1"/>
</dbReference>
<comment type="function">
    <text evidence="11 12">Packages the positive strand viral genome RNA into a helical ribonucleocapsid (RNP) and plays a fundamental role during virion assembly through its interactions with the viral genome and membrane protein M. Plays an important role in enhancing the efficiency of subgenomic viral RNA transcription as well as viral replication.</text>
</comment>
<evidence type="ECO:0000256" key="6">
    <source>
        <dbReference type="ARBA" id="ARBA00022884"/>
    </source>
</evidence>
<dbReference type="GO" id="GO:0003723">
    <property type="term" value="F:RNA binding"/>
    <property type="evidence" value="ECO:0007669"/>
    <property type="project" value="UniProtKB-UniRule"/>
</dbReference>
<keyword evidence="7 11" id="KW-0805">Transcription regulation</keyword>
<gene>
    <name evidence="11" type="primary">N</name>
</gene>
<dbReference type="GO" id="GO:0043657">
    <property type="term" value="C:host cell"/>
    <property type="evidence" value="ECO:0007669"/>
    <property type="project" value="UniProtKB-SubCell"/>
</dbReference>
<dbReference type="CDD" id="cd21595">
    <property type="entry name" value="CoV_N-CTD"/>
    <property type="match status" value="1"/>
</dbReference>
<dbReference type="Pfam" id="PF00937">
    <property type="entry name" value="CoV_nucleocap"/>
    <property type="match status" value="1"/>
</dbReference>
<evidence type="ECO:0000256" key="3">
    <source>
        <dbReference type="ARBA" id="ARBA00022765"/>
    </source>
</evidence>
<keyword evidence="3 11" id="KW-0013">ADP-ribosylation</keyword>
<evidence type="ECO:0000259" key="16">
    <source>
        <dbReference type="PROSITE" id="PS51929"/>
    </source>
</evidence>
<feature type="compositionally biased region" description="Polar residues" evidence="14">
    <location>
        <begin position="213"/>
        <end position="230"/>
    </location>
</feature>
<keyword evidence="9 11" id="KW-0804">Transcription</keyword>
<feature type="compositionally biased region" description="Low complexity" evidence="14">
    <location>
        <begin position="174"/>
        <end position="185"/>
    </location>
</feature>
<dbReference type="GO" id="GO:1990904">
    <property type="term" value="C:ribonucleoprotein complex"/>
    <property type="evidence" value="ECO:0007669"/>
    <property type="project" value="UniProtKB-KW"/>
</dbReference>
<dbReference type="PIRSF" id="PIRSF003888">
    <property type="entry name" value="Corona_nucleocap"/>
    <property type="match status" value="1"/>
</dbReference>
<feature type="compositionally biased region" description="Basic and acidic residues" evidence="14">
    <location>
        <begin position="233"/>
        <end position="246"/>
    </location>
</feature>
<feature type="region of interest" description="Disordered" evidence="14">
    <location>
        <begin position="339"/>
        <end position="359"/>
    </location>
</feature>
<dbReference type="InterPro" id="IPR042548">
    <property type="entry name" value="NCAP_aCoV"/>
</dbReference>
<dbReference type="SUPFAM" id="SSF110304">
    <property type="entry name" value="Coronavirus RNA-binding domain"/>
    <property type="match status" value="1"/>
</dbReference>
<evidence type="ECO:0000256" key="12">
    <source>
        <dbReference type="PIRNR" id="PIRNR003888"/>
    </source>
</evidence>
<evidence type="ECO:0000256" key="13">
    <source>
        <dbReference type="PIRSR" id="PIRSR003888-1"/>
    </source>
</evidence>
<comment type="similarity">
    <text evidence="11">Belongs to the alphacoronavirus nucleocapsid protein family.</text>
</comment>
<feature type="modified residue" description="Phosphoserine; by host" evidence="11">
    <location>
        <position position="145"/>
    </location>
</feature>
<evidence type="ECO:0000256" key="14">
    <source>
        <dbReference type="SAM" id="MobiDB-lite"/>
    </source>
</evidence>
<dbReference type="InterPro" id="IPR001218">
    <property type="entry name" value="Nucleocap_CoV"/>
</dbReference>
<feature type="domain" description="CoV N CTD" evidence="16">
    <location>
        <begin position="228"/>
        <end position="342"/>
    </location>
</feature>
<evidence type="ECO:0000256" key="10">
    <source>
        <dbReference type="ARBA" id="ARBA00023274"/>
    </source>
</evidence>
<evidence type="ECO:0000256" key="4">
    <source>
        <dbReference type="ARBA" id="ARBA00022812"/>
    </source>
</evidence>
<keyword evidence="6 11" id="KW-0694">RNA-binding</keyword>
<feature type="region of interest" description="Disordered" evidence="14">
    <location>
        <begin position="203"/>
        <end position="254"/>
    </location>
</feature>
<evidence type="ECO:0000256" key="5">
    <source>
        <dbReference type="ARBA" id="ARBA00022844"/>
    </source>
</evidence>
<dbReference type="InterPro" id="IPR044344">
    <property type="entry name" value="N_prot_C_CoV"/>
</dbReference>
<evidence type="ECO:0000259" key="15">
    <source>
        <dbReference type="PROSITE" id="PS51928"/>
    </source>
</evidence>
<comment type="PTM">
    <text evidence="11">ADP-ribosylated. The ADP-ribosylation is retained in the virion during infection.</text>
</comment>
<dbReference type="SUPFAM" id="SSF103068">
    <property type="entry name" value="Nucleocapsid protein dimerization domain"/>
    <property type="match status" value="1"/>
</dbReference>
<keyword evidence="2 11" id="KW-0597">Phosphoprotein</keyword>
<proteinExistence type="inferred from homology"/>
<evidence type="ECO:0000256" key="7">
    <source>
        <dbReference type="ARBA" id="ARBA00023015"/>
    </source>
</evidence>
<dbReference type="GO" id="GO:0019013">
    <property type="term" value="C:viral nucleocapsid"/>
    <property type="evidence" value="ECO:0007669"/>
    <property type="project" value="UniProtKB-UniRule"/>
</dbReference>
<dbReference type="PROSITE" id="PS51929">
    <property type="entry name" value="COV_N_CTD"/>
    <property type="match status" value="1"/>
</dbReference>
<evidence type="ECO:0000256" key="9">
    <source>
        <dbReference type="ARBA" id="ARBA00023163"/>
    </source>
</evidence>
<feature type="domain" description="CoV N NTD" evidence="15">
    <location>
        <begin position="16"/>
        <end position="138"/>
    </location>
</feature>
<keyword evidence="8 11" id="KW-0543">Viral nucleoprotein</keyword>
<accession>A0A219TUM0</accession>
<feature type="modified residue" description="Phosphoserine; by host" evidence="13">
    <location>
        <position position="118"/>
    </location>
</feature>
<reference evidence="17" key="1">
    <citation type="submission" date="2015-07" db="EMBL/GenBank/DDBJ databases">
        <authorList>
            <person name="Noorani M."/>
        </authorList>
    </citation>
    <scope>NUCLEOTIDE SEQUENCE</scope>
    <source>
        <strain evidence="17">CYCU-S1/TW/2013</strain>
    </source>
</reference>
<keyword evidence="4 11" id="KW-1040">Host Golgi apparatus</keyword>
<evidence type="ECO:0000313" key="17">
    <source>
        <dbReference type="EMBL" id="ANV78634.1"/>
    </source>
</evidence>
<comment type="subcellular location">
    <subcellularLocation>
        <location evidence="1">Host cell</location>
    </subcellularLocation>
    <subcellularLocation>
        <location evidence="11 12">Virion</location>
    </subcellularLocation>
    <subcellularLocation>
        <location evidence="11">Host endoplasmic reticulum-Golgi intermediate compartment</location>
    </subcellularLocation>
    <subcellularLocation>
        <location evidence="11">Host Golgi apparatus</location>
    </subcellularLocation>
    <text evidence="11 12">Located inside the virion, complexed with the viral RNA. Probably associates with ER-derived membranes where it participates in viral RNA synthesis and virus budding.</text>
</comment>
<comment type="subunit">
    <text evidence="11">Homooligomer. Both monomeric and oligomeric forms interact with RNA. Interacts with protein M. Interacts with NSP3; this interaction serves to tether the genome to the newly translated replicase-transcriptase complex at a very early stage of infection.</text>
</comment>
<evidence type="ECO:0000256" key="11">
    <source>
        <dbReference type="HAMAP-Rule" id="MF_04095"/>
    </source>
</evidence>
<dbReference type="InterPro" id="IPR044345">
    <property type="entry name" value="N_prot_N_CoV"/>
</dbReference>
<evidence type="ECO:0000256" key="8">
    <source>
        <dbReference type="ARBA" id="ARBA00023086"/>
    </source>
</evidence>
<dbReference type="EMBL" id="KT346372">
    <property type="protein sequence ID" value="ANV78634.1"/>
    <property type="molecule type" value="Genomic_RNA"/>
</dbReference>
<dbReference type="InterPro" id="IPR037179">
    <property type="entry name" value="Nucleocapsid_C"/>
</dbReference>
<dbReference type="InterPro" id="IPR037195">
    <property type="entry name" value="Nucleocapsid_N"/>
</dbReference>
<dbReference type="GO" id="GO:0044177">
    <property type="term" value="C:host cell Golgi apparatus"/>
    <property type="evidence" value="ECO:0007669"/>
    <property type="project" value="UniProtKB-SubCell"/>
</dbReference>
<dbReference type="PROSITE" id="PS51928">
    <property type="entry name" value="COV_N_NTD"/>
    <property type="match status" value="1"/>
</dbReference>
<keyword evidence="10 11" id="KW-0687">Ribonucleoprotein</keyword>
<feature type="modified residue" description="Phosphoserine; by host" evidence="13">
    <location>
        <position position="348"/>
    </location>
</feature>